<keyword evidence="2 5" id="KW-0812">Transmembrane</keyword>
<dbReference type="OrthoDB" id="8596007at2"/>
<feature type="transmembrane region" description="Helical" evidence="5">
    <location>
        <begin position="263"/>
        <end position="281"/>
    </location>
</feature>
<feature type="domain" description="Major facilitator superfamily (MFS) profile" evidence="6">
    <location>
        <begin position="15"/>
        <end position="402"/>
    </location>
</feature>
<dbReference type="EMBL" id="RQET01000004">
    <property type="protein sequence ID" value="TGK12303.1"/>
    <property type="molecule type" value="Genomic_DNA"/>
</dbReference>
<feature type="transmembrane region" description="Helical" evidence="5">
    <location>
        <begin position="353"/>
        <end position="373"/>
    </location>
</feature>
<evidence type="ECO:0000256" key="3">
    <source>
        <dbReference type="ARBA" id="ARBA00022989"/>
    </source>
</evidence>
<proteinExistence type="predicted"/>
<dbReference type="PANTHER" id="PTHR10924:SF6">
    <property type="entry name" value="SOLUTE CARRIER FAMILY 49 MEMBER A3"/>
    <property type="match status" value="1"/>
</dbReference>
<dbReference type="SUPFAM" id="SSF103473">
    <property type="entry name" value="MFS general substrate transporter"/>
    <property type="match status" value="1"/>
</dbReference>
<accession>A0A4R9GJL5</accession>
<feature type="transmembrane region" description="Helical" evidence="5">
    <location>
        <begin position="105"/>
        <end position="125"/>
    </location>
</feature>
<feature type="transmembrane region" description="Helical" evidence="5">
    <location>
        <begin position="80"/>
        <end position="99"/>
    </location>
</feature>
<feature type="transmembrane region" description="Helical" evidence="5">
    <location>
        <begin position="230"/>
        <end position="251"/>
    </location>
</feature>
<dbReference type="Pfam" id="PF07690">
    <property type="entry name" value="MFS_1"/>
    <property type="match status" value="1"/>
</dbReference>
<sequence length="417" mass="44879">MEDNRIKSYGYRWVILALYSLVTAIIQIQWLTFAPIAREAKQFYGVGSFEIDLLSMIFLGVFIVMAIPASYVIDTYGTKVGVGIGAFLAGSLGFLKGLLASDYSFVIFCQIGLAIAQPFIINAVTKVSVLWFPLKERATAVAIGTLAQFLGIIAVMIGTPLFIGGDEPDPAKIPQTVMIYGILSLVGAALFLLFFREKPPTSPSVNGEDSKIQVFQGLKHILSRREMQKALLLFFIGLGIFNALSTCIDQICEKKGLTMEQTGIVGGILLISGIVGGVVFPPVSDAIGKRRPFLVLAMIGFLPGILLLAFAKDYSLLLAGSFLIGFFLLGAGAPIGFQYCAEITSPAPESSSQGILLLIGQISGIAFIVGINTLGSEEFMRIFIVLSVLNAILSFFLKESPMMESNLVKNTAAAFHK</sequence>
<organism evidence="7 8">
    <name type="scientific">Leptospira fletcheri</name>
    <dbReference type="NCBI Taxonomy" id="2484981"/>
    <lineage>
        <taxon>Bacteria</taxon>
        <taxon>Pseudomonadati</taxon>
        <taxon>Spirochaetota</taxon>
        <taxon>Spirochaetia</taxon>
        <taxon>Leptospirales</taxon>
        <taxon>Leptospiraceae</taxon>
        <taxon>Leptospira</taxon>
    </lineage>
</organism>
<dbReference type="InterPro" id="IPR020846">
    <property type="entry name" value="MFS_dom"/>
</dbReference>
<evidence type="ECO:0000259" key="6">
    <source>
        <dbReference type="PROSITE" id="PS50850"/>
    </source>
</evidence>
<comment type="caution">
    <text evidence="7">The sequence shown here is derived from an EMBL/GenBank/DDBJ whole genome shotgun (WGS) entry which is preliminary data.</text>
</comment>
<comment type="subcellular location">
    <subcellularLocation>
        <location evidence="1">Membrane</location>
        <topology evidence="1">Multi-pass membrane protein</topology>
    </subcellularLocation>
</comment>
<keyword evidence="4 5" id="KW-0472">Membrane</keyword>
<feature type="transmembrane region" description="Helical" evidence="5">
    <location>
        <begin position="177"/>
        <end position="195"/>
    </location>
</feature>
<feature type="transmembrane region" description="Helical" evidence="5">
    <location>
        <begin position="379"/>
        <end position="397"/>
    </location>
</feature>
<feature type="transmembrane region" description="Helical" evidence="5">
    <location>
        <begin position="137"/>
        <end position="157"/>
    </location>
</feature>
<keyword evidence="3 5" id="KW-1133">Transmembrane helix</keyword>
<evidence type="ECO:0000256" key="2">
    <source>
        <dbReference type="ARBA" id="ARBA00022692"/>
    </source>
</evidence>
<feature type="transmembrane region" description="Helical" evidence="5">
    <location>
        <begin position="12"/>
        <end position="33"/>
    </location>
</feature>
<keyword evidence="8" id="KW-1185">Reference proteome</keyword>
<dbReference type="GO" id="GO:0016020">
    <property type="term" value="C:membrane"/>
    <property type="evidence" value="ECO:0007669"/>
    <property type="project" value="UniProtKB-SubCell"/>
</dbReference>
<dbReference type="PANTHER" id="PTHR10924">
    <property type="entry name" value="MAJOR FACILITATOR SUPERFAMILY PROTEIN-RELATED"/>
    <property type="match status" value="1"/>
</dbReference>
<feature type="transmembrane region" description="Helical" evidence="5">
    <location>
        <begin position="293"/>
        <end position="311"/>
    </location>
</feature>
<evidence type="ECO:0000313" key="8">
    <source>
        <dbReference type="Proteomes" id="UP000298458"/>
    </source>
</evidence>
<dbReference type="Gene3D" id="1.20.1250.20">
    <property type="entry name" value="MFS general substrate transporter like domains"/>
    <property type="match status" value="2"/>
</dbReference>
<dbReference type="AlphaFoldDB" id="A0A4R9GJL5"/>
<dbReference type="PROSITE" id="PS50850">
    <property type="entry name" value="MFS"/>
    <property type="match status" value="1"/>
</dbReference>
<dbReference type="InterPro" id="IPR011701">
    <property type="entry name" value="MFS"/>
</dbReference>
<gene>
    <name evidence="7" type="ORF">EHO60_08575</name>
</gene>
<feature type="transmembrane region" description="Helical" evidence="5">
    <location>
        <begin position="53"/>
        <end position="73"/>
    </location>
</feature>
<name>A0A4R9GJL5_9LEPT</name>
<dbReference type="InterPro" id="IPR049680">
    <property type="entry name" value="FLVCR1-2_SLC49-like"/>
</dbReference>
<evidence type="ECO:0000313" key="7">
    <source>
        <dbReference type="EMBL" id="TGK12303.1"/>
    </source>
</evidence>
<protein>
    <submittedName>
        <fullName evidence="7">MFS transporter</fullName>
    </submittedName>
</protein>
<dbReference type="InterPro" id="IPR036259">
    <property type="entry name" value="MFS_trans_sf"/>
</dbReference>
<dbReference type="RefSeq" id="WP_135767702.1">
    <property type="nucleotide sequence ID" value="NZ_RQET01000004.1"/>
</dbReference>
<reference evidence="7" key="1">
    <citation type="journal article" date="2019" name="PLoS Negl. Trop. Dis.">
        <title>Revisiting the worldwide diversity of Leptospira species in the environment.</title>
        <authorList>
            <person name="Vincent A.T."/>
            <person name="Schiettekatte O."/>
            <person name="Bourhy P."/>
            <person name="Veyrier F.J."/>
            <person name="Picardeau M."/>
        </authorList>
    </citation>
    <scope>NUCLEOTIDE SEQUENCE [LARGE SCALE GENOMIC DNA]</scope>
    <source>
        <strain evidence="7">SSW15</strain>
    </source>
</reference>
<evidence type="ECO:0000256" key="5">
    <source>
        <dbReference type="SAM" id="Phobius"/>
    </source>
</evidence>
<dbReference type="Proteomes" id="UP000298458">
    <property type="component" value="Unassembled WGS sequence"/>
</dbReference>
<feature type="transmembrane region" description="Helical" evidence="5">
    <location>
        <begin position="317"/>
        <end position="341"/>
    </location>
</feature>
<evidence type="ECO:0000256" key="4">
    <source>
        <dbReference type="ARBA" id="ARBA00023136"/>
    </source>
</evidence>
<evidence type="ECO:0000256" key="1">
    <source>
        <dbReference type="ARBA" id="ARBA00004141"/>
    </source>
</evidence>
<dbReference type="GO" id="GO:0022857">
    <property type="term" value="F:transmembrane transporter activity"/>
    <property type="evidence" value="ECO:0007669"/>
    <property type="project" value="InterPro"/>
</dbReference>